<name>A0A4Q0NV37_9FLAO</name>
<evidence type="ECO:0000259" key="2">
    <source>
        <dbReference type="Pfam" id="PF01370"/>
    </source>
</evidence>
<dbReference type="PRINTS" id="PR01713">
    <property type="entry name" value="NUCEPIMERASE"/>
</dbReference>
<dbReference type="PANTHER" id="PTHR43574">
    <property type="entry name" value="EPIMERASE-RELATED"/>
    <property type="match status" value="1"/>
</dbReference>
<dbReference type="Proteomes" id="UP000289859">
    <property type="component" value="Unassembled WGS sequence"/>
</dbReference>
<reference evidence="3 4" key="1">
    <citation type="submission" date="2018-07" db="EMBL/GenBank/DDBJ databases">
        <title>Leeuwenhoekiella genomics.</title>
        <authorList>
            <person name="Tahon G."/>
            <person name="Willems A."/>
        </authorList>
    </citation>
    <scope>NUCLEOTIDE SEQUENCE [LARGE SCALE GENOMIC DNA]</scope>
    <source>
        <strain evidence="3 4">LMG 29608</strain>
    </source>
</reference>
<feature type="domain" description="NAD-dependent epimerase/dehydratase" evidence="2">
    <location>
        <begin position="4"/>
        <end position="267"/>
    </location>
</feature>
<proteinExistence type="predicted"/>
<evidence type="ECO:0000256" key="1">
    <source>
        <dbReference type="ARBA" id="ARBA00023027"/>
    </source>
</evidence>
<comment type="caution">
    <text evidence="3">The sequence shown here is derived from an EMBL/GenBank/DDBJ whole genome shotgun (WGS) entry which is preliminary data.</text>
</comment>
<dbReference type="SUPFAM" id="SSF51735">
    <property type="entry name" value="NAD(P)-binding Rossmann-fold domains"/>
    <property type="match status" value="1"/>
</dbReference>
<dbReference type="Pfam" id="PF01370">
    <property type="entry name" value="Epimerase"/>
    <property type="match status" value="1"/>
</dbReference>
<sequence length="339" mass="38159">MSKILVTGAAGFIGFHLVKSLLDAGNFVVGLDNINDYYDVDLKYARLRETGILRSEIEWGLEVISERTENYIFSRMHLEDKANLKSLFEKHSFDVVVNLAAQAGVRYSLENPEAYVQSNVVGFLNILECCRHFKIKHLIYASSSSVYGQNEKVPFAVTDPVDNPISLYAATKKSNELMAYTYSHLYGIPTTGLRFFTVYGPWGRPDMAIYLFTQAILNGESIKVFNNGKMRRDFTYIDDIIAGIDIVLKNTPEKNESTPAYSLYNIGNGKPEALMDFVDAIETSLGIEAVKEFLPMQAGDVPQTWADTSALKVLGYTGNVSIREGVDKFIKWYRLYHNV</sequence>
<evidence type="ECO:0000313" key="4">
    <source>
        <dbReference type="Proteomes" id="UP000289859"/>
    </source>
</evidence>
<keyword evidence="1" id="KW-0520">NAD</keyword>
<evidence type="ECO:0000313" key="3">
    <source>
        <dbReference type="EMBL" id="RXG14691.1"/>
    </source>
</evidence>
<dbReference type="Gene3D" id="3.40.50.720">
    <property type="entry name" value="NAD(P)-binding Rossmann-like Domain"/>
    <property type="match status" value="1"/>
</dbReference>
<dbReference type="EMBL" id="QOVK01000022">
    <property type="protein sequence ID" value="RXG14691.1"/>
    <property type="molecule type" value="Genomic_DNA"/>
</dbReference>
<organism evidence="3 4">
    <name type="scientific">Leeuwenhoekiella polynyae</name>
    <dbReference type="NCBI Taxonomy" id="1550906"/>
    <lineage>
        <taxon>Bacteria</taxon>
        <taxon>Pseudomonadati</taxon>
        <taxon>Bacteroidota</taxon>
        <taxon>Flavobacteriia</taxon>
        <taxon>Flavobacteriales</taxon>
        <taxon>Flavobacteriaceae</taxon>
        <taxon>Leeuwenhoekiella</taxon>
    </lineage>
</organism>
<dbReference type="AlphaFoldDB" id="A0A4Q0NV37"/>
<dbReference type="Gene3D" id="3.90.25.10">
    <property type="entry name" value="UDP-galactose 4-epimerase, domain 1"/>
    <property type="match status" value="1"/>
</dbReference>
<keyword evidence="4" id="KW-1185">Reference proteome</keyword>
<protein>
    <submittedName>
        <fullName evidence="3">UDP-glucuronate 4-epimerase</fullName>
    </submittedName>
</protein>
<dbReference type="RefSeq" id="WP_317128256.1">
    <property type="nucleotide sequence ID" value="NZ_JBHUOO010000018.1"/>
</dbReference>
<gene>
    <name evidence="3" type="ORF">DSM02_3461</name>
</gene>
<dbReference type="InterPro" id="IPR036291">
    <property type="entry name" value="NAD(P)-bd_dom_sf"/>
</dbReference>
<dbReference type="InterPro" id="IPR001509">
    <property type="entry name" value="Epimerase_deHydtase"/>
</dbReference>
<accession>A0A4Q0NV37</accession>